<evidence type="ECO:0000256" key="4">
    <source>
        <dbReference type="PROSITE-ProRule" id="PRU00335"/>
    </source>
</evidence>
<dbReference type="GO" id="GO:0003700">
    <property type="term" value="F:DNA-binding transcription factor activity"/>
    <property type="evidence" value="ECO:0007669"/>
    <property type="project" value="TreeGrafter"/>
</dbReference>
<dbReference type="Pfam" id="PF14246">
    <property type="entry name" value="TetR_C_7"/>
    <property type="match status" value="1"/>
</dbReference>
<dbReference type="Pfam" id="PF00440">
    <property type="entry name" value="TetR_N"/>
    <property type="match status" value="1"/>
</dbReference>
<dbReference type="PANTHER" id="PTHR30055">
    <property type="entry name" value="HTH-TYPE TRANSCRIPTIONAL REGULATOR RUTR"/>
    <property type="match status" value="1"/>
</dbReference>
<keyword evidence="1" id="KW-0805">Transcription regulation</keyword>
<dbReference type="Gene3D" id="1.10.357.10">
    <property type="entry name" value="Tetracycline Repressor, domain 2"/>
    <property type="match status" value="1"/>
</dbReference>
<dbReference type="InterPro" id="IPR050109">
    <property type="entry name" value="HTH-type_TetR-like_transc_reg"/>
</dbReference>
<protein>
    <submittedName>
        <fullName evidence="7">TetR/AcrR family transcriptional regulator</fullName>
    </submittedName>
</protein>
<feature type="region of interest" description="Disordered" evidence="5">
    <location>
        <begin position="1"/>
        <end position="87"/>
    </location>
</feature>
<dbReference type="AlphaFoldDB" id="A0A6P2BMH8"/>
<dbReference type="InterPro" id="IPR023772">
    <property type="entry name" value="DNA-bd_HTH_TetR-type_CS"/>
</dbReference>
<feature type="DNA-binding region" description="H-T-H motif" evidence="4">
    <location>
        <begin position="105"/>
        <end position="124"/>
    </location>
</feature>
<dbReference type="PROSITE" id="PS01081">
    <property type="entry name" value="HTH_TETR_1"/>
    <property type="match status" value="1"/>
</dbReference>
<evidence type="ECO:0000256" key="3">
    <source>
        <dbReference type="ARBA" id="ARBA00023163"/>
    </source>
</evidence>
<evidence type="ECO:0000259" key="6">
    <source>
        <dbReference type="PROSITE" id="PS50977"/>
    </source>
</evidence>
<dbReference type="EMBL" id="RPFW01000011">
    <property type="protein sequence ID" value="TVY99816.1"/>
    <property type="molecule type" value="Genomic_DNA"/>
</dbReference>
<dbReference type="InterPro" id="IPR009057">
    <property type="entry name" value="Homeodomain-like_sf"/>
</dbReference>
<reference evidence="7 8" key="1">
    <citation type="submission" date="2018-11" db="EMBL/GenBank/DDBJ databases">
        <title>Trebonia kvetii gen.nov., sp.nov., a novel acidophilic actinobacterium, and proposal of the new actinobacterial family Treboniaceae fam. nov.</title>
        <authorList>
            <person name="Rapoport D."/>
            <person name="Sagova-Mareckova M."/>
            <person name="Sedlacek I."/>
            <person name="Provaznik J."/>
            <person name="Kralova S."/>
            <person name="Pavlinic D."/>
            <person name="Benes V."/>
            <person name="Kopecky J."/>
        </authorList>
    </citation>
    <scope>NUCLEOTIDE SEQUENCE [LARGE SCALE GENOMIC DNA]</scope>
    <source>
        <strain evidence="7 8">15Tr583</strain>
    </source>
</reference>
<sequence>MPARAANRSRWSSSAAVTGSSGAAAAQDTSRLGTNGHGAVRFRSSAGRGAPVPSVIEEAAMPAPARKSRTPSAGPATGTPRPTKRERELRAGMELFLKDGFDNTSMDAIAASAGVSKTTLYAHFGDKAGMFRAVFEERGSALDLDLDQLALRESASAEERLHDVLLTVLHEALSGPGLAFLRVLVTESARQPELAQTLFRRGQPHVFDVIGALLEEDARDHGYRLADPAAHGMLLVRMTVGSLQVDALCDTAFRPAPGFLARHARWVLDMFLRSLRSQDGAELAAPPSPHRYPWMHPDHGGE</sequence>
<dbReference type="Proteomes" id="UP000460272">
    <property type="component" value="Unassembled WGS sequence"/>
</dbReference>
<dbReference type="PRINTS" id="PR00455">
    <property type="entry name" value="HTHTETR"/>
</dbReference>
<evidence type="ECO:0000256" key="1">
    <source>
        <dbReference type="ARBA" id="ARBA00023015"/>
    </source>
</evidence>
<evidence type="ECO:0000313" key="8">
    <source>
        <dbReference type="Proteomes" id="UP000460272"/>
    </source>
</evidence>
<dbReference type="PROSITE" id="PS50977">
    <property type="entry name" value="HTH_TETR_2"/>
    <property type="match status" value="1"/>
</dbReference>
<dbReference type="SUPFAM" id="SSF48498">
    <property type="entry name" value="Tetracyclin repressor-like, C-terminal domain"/>
    <property type="match status" value="1"/>
</dbReference>
<evidence type="ECO:0000313" key="7">
    <source>
        <dbReference type="EMBL" id="TVY99816.1"/>
    </source>
</evidence>
<dbReference type="GO" id="GO:0045892">
    <property type="term" value="P:negative regulation of DNA-templated transcription"/>
    <property type="evidence" value="ECO:0007669"/>
    <property type="project" value="UniProtKB-ARBA"/>
</dbReference>
<evidence type="ECO:0000256" key="5">
    <source>
        <dbReference type="SAM" id="MobiDB-lite"/>
    </source>
</evidence>
<dbReference type="InterPro" id="IPR036271">
    <property type="entry name" value="Tet_transcr_reg_TetR-rel_C_sf"/>
</dbReference>
<dbReference type="PANTHER" id="PTHR30055:SF146">
    <property type="entry name" value="HTH-TYPE TRANSCRIPTIONAL DUAL REGULATOR CECR"/>
    <property type="match status" value="1"/>
</dbReference>
<feature type="compositionally biased region" description="Low complexity" evidence="5">
    <location>
        <begin position="1"/>
        <end position="26"/>
    </location>
</feature>
<dbReference type="SUPFAM" id="SSF46689">
    <property type="entry name" value="Homeodomain-like"/>
    <property type="match status" value="1"/>
</dbReference>
<organism evidence="7 8">
    <name type="scientific">Trebonia kvetii</name>
    <dbReference type="NCBI Taxonomy" id="2480626"/>
    <lineage>
        <taxon>Bacteria</taxon>
        <taxon>Bacillati</taxon>
        <taxon>Actinomycetota</taxon>
        <taxon>Actinomycetes</taxon>
        <taxon>Streptosporangiales</taxon>
        <taxon>Treboniaceae</taxon>
        <taxon>Trebonia</taxon>
    </lineage>
</organism>
<comment type="caution">
    <text evidence="7">The sequence shown here is derived from an EMBL/GenBank/DDBJ whole genome shotgun (WGS) entry which is preliminary data.</text>
</comment>
<gene>
    <name evidence="7" type="ORF">EAS64_39875</name>
</gene>
<proteinExistence type="predicted"/>
<dbReference type="InterPro" id="IPR039536">
    <property type="entry name" value="TetR_C_Proteobacteria"/>
</dbReference>
<feature type="domain" description="HTH tetR-type" evidence="6">
    <location>
        <begin position="82"/>
        <end position="142"/>
    </location>
</feature>
<name>A0A6P2BMH8_9ACTN</name>
<keyword evidence="3" id="KW-0804">Transcription</keyword>
<accession>A0A6P2BMH8</accession>
<keyword evidence="2 4" id="KW-0238">DNA-binding</keyword>
<dbReference type="FunFam" id="1.10.10.60:FF:000141">
    <property type="entry name" value="TetR family transcriptional regulator"/>
    <property type="match status" value="1"/>
</dbReference>
<dbReference type="GO" id="GO:0000976">
    <property type="term" value="F:transcription cis-regulatory region binding"/>
    <property type="evidence" value="ECO:0007669"/>
    <property type="project" value="TreeGrafter"/>
</dbReference>
<dbReference type="OrthoDB" id="7186128at2"/>
<dbReference type="InterPro" id="IPR001647">
    <property type="entry name" value="HTH_TetR"/>
</dbReference>
<feature type="region of interest" description="Disordered" evidence="5">
    <location>
        <begin position="282"/>
        <end position="302"/>
    </location>
</feature>
<keyword evidence="8" id="KW-1185">Reference proteome</keyword>
<evidence type="ECO:0000256" key="2">
    <source>
        <dbReference type="ARBA" id="ARBA00023125"/>
    </source>
</evidence>